<accession>A0A7X2NQ94</accession>
<dbReference type="EMBL" id="VUMN01000002">
    <property type="protein sequence ID" value="MSS57580.1"/>
    <property type="molecule type" value="Genomic_DNA"/>
</dbReference>
<reference evidence="1 2" key="1">
    <citation type="submission" date="2019-08" db="EMBL/GenBank/DDBJ databases">
        <title>In-depth cultivation of the pig gut microbiome towards novel bacterial diversity and tailored functional studies.</title>
        <authorList>
            <person name="Wylensek D."/>
            <person name="Hitch T.C.A."/>
            <person name="Clavel T."/>
        </authorList>
    </citation>
    <scope>NUCLEOTIDE SEQUENCE [LARGE SCALE GENOMIC DNA]</scope>
    <source>
        <strain evidence="1 2">Oil+RF-744-GAM-WT-6</strain>
    </source>
</reference>
<dbReference type="InterPro" id="IPR036163">
    <property type="entry name" value="HMA_dom_sf"/>
</dbReference>
<organism evidence="1 2">
    <name type="scientific">Stecheria intestinalis</name>
    <dbReference type="NCBI Taxonomy" id="2606630"/>
    <lineage>
        <taxon>Bacteria</taxon>
        <taxon>Bacillati</taxon>
        <taxon>Bacillota</taxon>
        <taxon>Erysipelotrichia</taxon>
        <taxon>Erysipelotrichales</taxon>
        <taxon>Erysipelotrichaceae</taxon>
        <taxon>Stecheria</taxon>
    </lineage>
</organism>
<dbReference type="CDD" id="cd00371">
    <property type="entry name" value="HMA"/>
    <property type="match status" value="1"/>
</dbReference>
<dbReference type="InterPro" id="IPR006121">
    <property type="entry name" value="HMA_dom"/>
</dbReference>
<dbReference type="GO" id="GO:0046872">
    <property type="term" value="F:metal ion binding"/>
    <property type="evidence" value="ECO:0007669"/>
    <property type="project" value="InterPro"/>
</dbReference>
<dbReference type="Proteomes" id="UP000461880">
    <property type="component" value="Unassembled WGS sequence"/>
</dbReference>
<gene>
    <name evidence="1" type="ORF">FYJ51_01475</name>
</gene>
<evidence type="ECO:0000313" key="2">
    <source>
        <dbReference type="Proteomes" id="UP000461880"/>
    </source>
</evidence>
<sequence length="104" mass="11479">MIAGIRLIYGFFHEGKKNLSSSGDTYNGRGKVKLTVEVSGMMCNMCETHINDIVRKNFKVKKVTSSHTKGETVIVADHMLDEKKLKDSIEALGYTVTDIQAANA</sequence>
<keyword evidence="2" id="KW-1185">Reference proteome</keyword>
<comment type="caution">
    <text evidence="1">The sequence shown here is derived from an EMBL/GenBank/DDBJ whole genome shotgun (WGS) entry which is preliminary data.</text>
</comment>
<evidence type="ECO:0000313" key="1">
    <source>
        <dbReference type="EMBL" id="MSS57580.1"/>
    </source>
</evidence>
<dbReference type="Gene3D" id="3.30.70.100">
    <property type="match status" value="1"/>
</dbReference>
<proteinExistence type="predicted"/>
<protein>
    <submittedName>
        <fullName evidence="1">Heavy-metal-associated domain-containing protein</fullName>
    </submittedName>
</protein>
<dbReference type="SUPFAM" id="SSF55008">
    <property type="entry name" value="HMA, heavy metal-associated domain"/>
    <property type="match status" value="1"/>
</dbReference>
<dbReference type="AlphaFoldDB" id="A0A7X2NQ94"/>
<name>A0A7X2NQ94_9FIRM</name>